<protein>
    <submittedName>
        <fullName evidence="7">LysR family transcriptional regulator</fullName>
    </submittedName>
</protein>
<dbReference type="OrthoDB" id="6787458at2"/>
<dbReference type="EMBL" id="RXNS01000018">
    <property type="protein sequence ID" value="RTQ99867.1"/>
    <property type="molecule type" value="Genomic_DNA"/>
</dbReference>
<dbReference type="InterPro" id="IPR036390">
    <property type="entry name" value="WH_DNA-bd_sf"/>
</dbReference>
<dbReference type="PROSITE" id="PS50931">
    <property type="entry name" value="HTH_LYSR"/>
    <property type="match status" value="1"/>
</dbReference>
<dbReference type="RefSeq" id="WP_126486156.1">
    <property type="nucleotide sequence ID" value="NZ_RXNS01000018.1"/>
</dbReference>
<evidence type="ECO:0000256" key="5">
    <source>
        <dbReference type="ARBA" id="ARBA00023163"/>
    </source>
</evidence>
<dbReference type="SUPFAM" id="SSF53850">
    <property type="entry name" value="Periplasmic binding protein-like II"/>
    <property type="match status" value="1"/>
</dbReference>
<comment type="caution">
    <text evidence="7">The sequence shown here is derived from an EMBL/GenBank/DDBJ whole genome shotgun (WGS) entry which is preliminary data.</text>
</comment>
<feature type="domain" description="HTH lysR-type" evidence="6">
    <location>
        <begin position="6"/>
        <end position="63"/>
    </location>
</feature>
<dbReference type="Gene3D" id="1.10.10.10">
    <property type="entry name" value="Winged helix-like DNA-binding domain superfamily/Winged helix DNA-binding domain"/>
    <property type="match status" value="1"/>
</dbReference>
<dbReference type="PANTHER" id="PTHR30537:SF70">
    <property type="entry name" value="HTH-TYPE TRANSCRIPTIONAL ACTIVATOR AMPR"/>
    <property type="match status" value="1"/>
</dbReference>
<organism evidence="7 8">
    <name type="scientific">Halomonas nitroreducens</name>
    <dbReference type="NCBI Taxonomy" id="447425"/>
    <lineage>
        <taxon>Bacteria</taxon>
        <taxon>Pseudomonadati</taxon>
        <taxon>Pseudomonadota</taxon>
        <taxon>Gammaproteobacteria</taxon>
        <taxon>Oceanospirillales</taxon>
        <taxon>Halomonadaceae</taxon>
        <taxon>Halomonas</taxon>
    </lineage>
</organism>
<dbReference type="GO" id="GO:0003700">
    <property type="term" value="F:DNA-binding transcription factor activity"/>
    <property type="evidence" value="ECO:0007669"/>
    <property type="project" value="InterPro"/>
</dbReference>
<dbReference type="GO" id="GO:0043565">
    <property type="term" value="F:sequence-specific DNA binding"/>
    <property type="evidence" value="ECO:0007669"/>
    <property type="project" value="TreeGrafter"/>
</dbReference>
<reference evidence="7 8" key="1">
    <citation type="submission" date="2018-12" db="EMBL/GenBank/DDBJ databases">
        <authorList>
            <person name="Yu L."/>
        </authorList>
    </citation>
    <scope>NUCLEOTIDE SEQUENCE [LARGE SCALE GENOMIC DNA]</scope>
    <source>
        <strain evidence="7 8">11S</strain>
    </source>
</reference>
<keyword evidence="2" id="KW-0805">Transcription regulation</keyword>
<dbReference type="FunFam" id="1.10.10.10:FF:000038">
    <property type="entry name" value="Glycine cleavage system transcriptional activator"/>
    <property type="match status" value="1"/>
</dbReference>
<proteinExistence type="inferred from homology"/>
<evidence type="ECO:0000313" key="7">
    <source>
        <dbReference type="EMBL" id="RTQ99867.1"/>
    </source>
</evidence>
<evidence type="ECO:0000259" key="6">
    <source>
        <dbReference type="PROSITE" id="PS50931"/>
    </source>
</evidence>
<keyword evidence="8" id="KW-1185">Reference proteome</keyword>
<accession>A0A431V070</accession>
<dbReference type="PANTHER" id="PTHR30537">
    <property type="entry name" value="HTH-TYPE TRANSCRIPTIONAL REGULATOR"/>
    <property type="match status" value="1"/>
</dbReference>
<dbReference type="GO" id="GO:0006351">
    <property type="term" value="P:DNA-templated transcription"/>
    <property type="evidence" value="ECO:0007669"/>
    <property type="project" value="TreeGrafter"/>
</dbReference>
<dbReference type="Pfam" id="PF03466">
    <property type="entry name" value="LysR_substrate"/>
    <property type="match status" value="1"/>
</dbReference>
<evidence type="ECO:0000256" key="3">
    <source>
        <dbReference type="ARBA" id="ARBA00023125"/>
    </source>
</evidence>
<dbReference type="InterPro" id="IPR036388">
    <property type="entry name" value="WH-like_DNA-bd_sf"/>
</dbReference>
<dbReference type="Proteomes" id="UP000267400">
    <property type="component" value="Unassembled WGS sequence"/>
</dbReference>
<keyword evidence="5" id="KW-0804">Transcription</keyword>
<keyword evidence="3" id="KW-0238">DNA-binding</keyword>
<keyword evidence="4" id="KW-0010">Activator</keyword>
<dbReference type="InterPro" id="IPR000847">
    <property type="entry name" value="LysR_HTH_N"/>
</dbReference>
<dbReference type="InterPro" id="IPR005119">
    <property type="entry name" value="LysR_subst-bd"/>
</dbReference>
<sequence length="292" mass="32277">MTRPYLPLNALRAFEAAARHASFTRAAEELHVTQAAVSHQVKQLELHLNRRLFRRLPRGLAITPEGEALLPVMGDAFDRMGEMLQRLQDGEVREILTVGAVGTFAVGWLLPRLDDFHARHPLIEVRLSTHNNKVDLATEGLDCAIRFGDGTWHGNEAMPLCEAPLSPICTPALAAGLAHPTDLLSHTLLRSYREQEWPQWFATARVAPPPPLRTMLFDSSLAMMEAARQGAGVALLPPCMFTHALAMGEVVQPFPTSISLGSYWLTWLKSREPTPCLGAFRDWLVEAAGRLG</sequence>
<dbReference type="AlphaFoldDB" id="A0A431V070"/>
<dbReference type="PRINTS" id="PR00039">
    <property type="entry name" value="HTHLYSR"/>
</dbReference>
<name>A0A431V070_9GAMM</name>
<evidence type="ECO:0000313" key="8">
    <source>
        <dbReference type="Proteomes" id="UP000267400"/>
    </source>
</evidence>
<evidence type="ECO:0000256" key="1">
    <source>
        <dbReference type="ARBA" id="ARBA00009437"/>
    </source>
</evidence>
<comment type="similarity">
    <text evidence="1">Belongs to the LysR transcriptional regulatory family.</text>
</comment>
<dbReference type="InterPro" id="IPR058163">
    <property type="entry name" value="LysR-type_TF_proteobact-type"/>
</dbReference>
<gene>
    <name evidence="7" type="ORF">EKG36_16680</name>
</gene>
<evidence type="ECO:0000256" key="4">
    <source>
        <dbReference type="ARBA" id="ARBA00023159"/>
    </source>
</evidence>
<dbReference type="Gene3D" id="3.40.190.10">
    <property type="entry name" value="Periplasmic binding protein-like II"/>
    <property type="match status" value="2"/>
</dbReference>
<dbReference type="SUPFAM" id="SSF46785">
    <property type="entry name" value="Winged helix' DNA-binding domain"/>
    <property type="match status" value="1"/>
</dbReference>
<evidence type="ECO:0000256" key="2">
    <source>
        <dbReference type="ARBA" id="ARBA00023015"/>
    </source>
</evidence>
<dbReference type="Pfam" id="PF00126">
    <property type="entry name" value="HTH_1"/>
    <property type="match status" value="1"/>
</dbReference>